<feature type="compositionally biased region" description="Basic and acidic residues" evidence="1">
    <location>
        <begin position="42"/>
        <end position="58"/>
    </location>
</feature>
<dbReference type="EMBL" id="BK032849">
    <property type="protein sequence ID" value="DAF64072.1"/>
    <property type="molecule type" value="Genomic_DNA"/>
</dbReference>
<organism evidence="2">
    <name type="scientific">Podoviridae sp. ctS6V7</name>
    <dbReference type="NCBI Taxonomy" id="2827735"/>
    <lineage>
        <taxon>Viruses</taxon>
        <taxon>Duplodnaviria</taxon>
        <taxon>Heunggongvirae</taxon>
        <taxon>Uroviricota</taxon>
        <taxon>Caudoviricetes</taxon>
    </lineage>
</organism>
<protein>
    <submittedName>
        <fullName evidence="2">Uncharacterized protein</fullName>
    </submittedName>
</protein>
<sequence>MKRLYLEPLQFSEGGADGASGAEGTTEAQEAVQVQEGEAQNPEEKTEEVPKEEAPKADLKKLLKENEDLKAQYDKAVQNQIIRRFKDYDGLKAKVADLDMLSGLIMSAFPDAPQDGDTASLVEYLQSKTDLYAEAASQAGMTVDAYRRMQEVEAKNRALLGEQRAAQEEAQRRELYARWDAQIPEVKEAYPDFDEAEEMGNEETGERFISLISQGWTMKQAYEAIHMHEIMDRQSQLAKKQAAMETARQIKTGQGDVKESATGRTALSPVNGDISKMTDQEIAEIVNKVNRGDKVIL</sequence>
<evidence type="ECO:0000256" key="1">
    <source>
        <dbReference type="SAM" id="MobiDB-lite"/>
    </source>
</evidence>
<accession>A0A8S5TLS8</accession>
<evidence type="ECO:0000313" key="2">
    <source>
        <dbReference type="EMBL" id="DAF64072.1"/>
    </source>
</evidence>
<feature type="compositionally biased region" description="Low complexity" evidence="1">
    <location>
        <begin position="19"/>
        <end position="40"/>
    </location>
</feature>
<feature type="region of interest" description="Disordered" evidence="1">
    <location>
        <begin position="12"/>
        <end position="58"/>
    </location>
</feature>
<reference evidence="2" key="1">
    <citation type="journal article" date="2021" name="Proc. Natl. Acad. Sci. U.S.A.">
        <title>A Catalog of Tens of Thousands of Viruses from Human Metagenomes Reveals Hidden Associations with Chronic Diseases.</title>
        <authorList>
            <person name="Tisza M.J."/>
            <person name="Buck C.B."/>
        </authorList>
    </citation>
    <scope>NUCLEOTIDE SEQUENCE</scope>
    <source>
        <strain evidence="2">CtS6V7</strain>
    </source>
</reference>
<feature type="region of interest" description="Disordered" evidence="1">
    <location>
        <begin position="251"/>
        <end position="272"/>
    </location>
</feature>
<proteinExistence type="predicted"/>
<name>A0A8S5TLS8_9CAUD</name>